<proteinExistence type="inferred from homology"/>
<dbReference type="Proteomes" id="UP000182658">
    <property type="component" value="Unassembled WGS sequence"/>
</dbReference>
<feature type="compositionally biased region" description="Gly residues" evidence="2">
    <location>
        <begin position="372"/>
        <end position="383"/>
    </location>
</feature>
<feature type="region of interest" description="Disordered" evidence="2">
    <location>
        <begin position="1"/>
        <end position="84"/>
    </location>
</feature>
<feature type="domain" description="Interferon-related developmental regulator N-terminal" evidence="3">
    <location>
        <begin position="72"/>
        <end position="353"/>
    </location>
</feature>
<dbReference type="InParanoid" id="A0A1J7IR78"/>
<dbReference type="InterPro" id="IPR016024">
    <property type="entry name" value="ARM-type_fold"/>
</dbReference>
<dbReference type="SUPFAM" id="SSF48371">
    <property type="entry name" value="ARM repeat"/>
    <property type="match status" value="1"/>
</dbReference>
<feature type="compositionally biased region" description="Acidic residues" evidence="2">
    <location>
        <begin position="55"/>
        <end position="67"/>
    </location>
</feature>
<feature type="region of interest" description="Disordered" evidence="2">
    <location>
        <begin position="446"/>
        <end position="474"/>
    </location>
</feature>
<dbReference type="EMBL" id="KV875106">
    <property type="protein sequence ID" value="OIW23601.1"/>
    <property type="molecule type" value="Genomic_DNA"/>
</dbReference>
<organism evidence="4 5">
    <name type="scientific">Coniochaeta ligniaria NRRL 30616</name>
    <dbReference type="NCBI Taxonomy" id="1408157"/>
    <lineage>
        <taxon>Eukaryota</taxon>
        <taxon>Fungi</taxon>
        <taxon>Dikarya</taxon>
        <taxon>Ascomycota</taxon>
        <taxon>Pezizomycotina</taxon>
        <taxon>Sordariomycetes</taxon>
        <taxon>Sordariomycetidae</taxon>
        <taxon>Coniochaetales</taxon>
        <taxon>Coniochaetaceae</taxon>
        <taxon>Coniochaeta</taxon>
    </lineage>
</organism>
<evidence type="ECO:0000259" key="3">
    <source>
        <dbReference type="Pfam" id="PF05004"/>
    </source>
</evidence>
<feature type="region of interest" description="Disordered" evidence="2">
    <location>
        <begin position="352"/>
        <end position="383"/>
    </location>
</feature>
<protein>
    <submittedName>
        <fullName evidence="4">IFRD-domain-containing protein</fullName>
    </submittedName>
</protein>
<dbReference type="PANTHER" id="PTHR12354:SF1">
    <property type="entry name" value="INTERFERON-RELATED DEVELOPMENTAL REGULATOR 1"/>
    <property type="match status" value="1"/>
</dbReference>
<name>A0A1J7IR78_9PEZI</name>
<evidence type="ECO:0000256" key="1">
    <source>
        <dbReference type="ARBA" id="ARBA00008828"/>
    </source>
</evidence>
<reference evidence="4 5" key="1">
    <citation type="submission" date="2016-10" db="EMBL/GenBank/DDBJ databases">
        <title>Draft genome sequence of Coniochaeta ligniaria NRRL30616, a lignocellulolytic fungus for bioabatement of inhibitors in plant biomass hydrolysates.</title>
        <authorList>
            <consortium name="DOE Joint Genome Institute"/>
            <person name="Jimenez D.J."/>
            <person name="Hector R.E."/>
            <person name="Riley R."/>
            <person name="Sun H."/>
            <person name="Grigoriev I.V."/>
            <person name="Van Elsas J.D."/>
            <person name="Nichols N.N."/>
        </authorList>
    </citation>
    <scope>NUCLEOTIDE SEQUENCE [LARGE SCALE GENOMIC DNA]</scope>
    <source>
        <strain evidence="4 5">NRRL 30616</strain>
    </source>
</reference>
<gene>
    <name evidence="4" type="ORF">CONLIGDRAFT_136270</name>
</gene>
<dbReference type="PANTHER" id="PTHR12354">
    <property type="entry name" value="INTERFERON-RELATED DEVELOPMENTAL REGULATOR"/>
    <property type="match status" value="1"/>
</dbReference>
<evidence type="ECO:0000313" key="4">
    <source>
        <dbReference type="EMBL" id="OIW23601.1"/>
    </source>
</evidence>
<dbReference type="AlphaFoldDB" id="A0A1J7IR78"/>
<dbReference type="OrthoDB" id="18978at2759"/>
<keyword evidence="5" id="KW-1185">Reference proteome</keyword>
<feature type="compositionally biased region" description="Polar residues" evidence="2">
    <location>
        <begin position="27"/>
        <end position="40"/>
    </location>
</feature>
<evidence type="ECO:0000313" key="5">
    <source>
        <dbReference type="Proteomes" id="UP000182658"/>
    </source>
</evidence>
<dbReference type="STRING" id="1408157.A0A1J7IR78"/>
<dbReference type="Gene3D" id="1.25.10.10">
    <property type="entry name" value="Leucine-rich Repeat Variant"/>
    <property type="match status" value="1"/>
</dbReference>
<dbReference type="InterPro" id="IPR011989">
    <property type="entry name" value="ARM-like"/>
</dbReference>
<sequence>MHDLRKKILLESGKTLSRKARARPESGRSSAVHTPNTSPGHSRAGSRPGSRYASSDDDFDSGSEYDDVMTASTNSLGDDNEVEDNTVASWPDRLRDRIAEMTNLKRSSVQGREAALNAYVHLLRHHYAKNIVDGYLSEIVASLLKSIRSGDSADERTLAMRALNVTVITCPAQNVFDRVFQTLKGVCEDTDEEKVKIEAIHSLSATVLYAGGGSAAYDEVLQFLVEIIESDGGAVNAQDNGAVVSAALQAWGLVASYVPDLLDQAEQAMEAFMEQLDSTDAEVQTGAGSNIALLFEVARDHEEETGEKFDMQYNQHRIMTRMAEIVRESSKSISKRDRRHLRSSFTSIVTSLERGKGPGYSTAGRGTDNPHVGGGSTDGDGGGFQEFGYREKLRVRDQLMVIDTWSLQARVEALKVLLGGGFATHFTDNPLLEEILADAEVEQLATAADRKKRRDTEDSPAKKGRKSLRATEVF</sequence>
<accession>A0A1J7IR78</accession>
<comment type="similarity">
    <text evidence="1">Belongs to the IFRD family.</text>
</comment>
<dbReference type="Pfam" id="PF05004">
    <property type="entry name" value="IFRD"/>
    <property type="match status" value="1"/>
</dbReference>
<dbReference type="InterPro" id="IPR039777">
    <property type="entry name" value="IFRD"/>
</dbReference>
<dbReference type="InterPro" id="IPR007701">
    <property type="entry name" value="Interferon-rel_develop_reg_N"/>
</dbReference>
<evidence type="ECO:0000256" key="2">
    <source>
        <dbReference type="SAM" id="MobiDB-lite"/>
    </source>
</evidence>